<evidence type="ECO:0000256" key="10">
    <source>
        <dbReference type="RuleBase" id="RU366077"/>
    </source>
</evidence>
<name>A0A3M7RCC6_BRAPC</name>
<dbReference type="Gene3D" id="3.10.170.20">
    <property type="match status" value="1"/>
</dbReference>
<dbReference type="GO" id="GO:0006508">
    <property type="term" value="P:proteolysis"/>
    <property type="evidence" value="ECO:0007669"/>
    <property type="project" value="UniProtKB-KW"/>
</dbReference>
<evidence type="ECO:0000256" key="1">
    <source>
        <dbReference type="ARBA" id="ARBA00005860"/>
    </source>
</evidence>
<feature type="transmembrane region" description="Helical" evidence="11">
    <location>
        <begin position="27"/>
        <end position="51"/>
    </location>
</feature>
<evidence type="ECO:0000256" key="5">
    <source>
        <dbReference type="ARBA" id="ARBA00022833"/>
    </source>
</evidence>
<proteinExistence type="inferred from homology"/>
<evidence type="ECO:0000256" key="6">
    <source>
        <dbReference type="ARBA" id="ARBA00023049"/>
    </source>
</evidence>
<dbReference type="SUPFAM" id="SSF55486">
    <property type="entry name" value="Metalloproteases ('zincins'), catalytic domain"/>
    <property type="match status" value="1"/>
</dbReference>
<keyword evidence="11" id="KW-1133">Transmembrane helix</keyword>
<comment type="similarity">
    <text evidence="1 10">Belongs to the peptidase M8 family.</text>
</comment>
<evidence type="ECO:0000256" key="4">
    <source>
        <dbReference type="ARBA" id="ARBA00022801"/>
    </source>
</evidence>
<dbReference type="FunFam" id="3.90.132.10:FF:000001">
    <property type="entry name" value="leishmanolysin-like peptidase isoform X2"/>
    <property type="match status" value="1"/>
</dbReference>
<dbReference type="Gene3D" id="3.90.132.10">
    <property type="entry name" value="Leishmanolysin , domain 2"/>
    <property type="match status" value="1"/>
</dbReference>
<evidence type="ECO:0000256" key="7">
    <source>
        <dbReference type="ARBA" id="ARBA00039717"/>
    </source>
</evidence>
<sequence length="624" mass="72354">MIENNYRAFDQIAPILITDLFERHNGLLVFGSIMVELKLLIVSFIALYSFAQIIECLPVRKKKICHFLPENEKLLFSNFKRRNHPRSKNYRHIPFYINKELSYDEPTNLIIHTHYDKSFYDFPSNILKLYKDYLIPEAIKYWENSLKVKYRYFPILLGRSCVNLQLVFDDSTKSVACETDCSETTKCGDYITIPEEHLDTCKYCVNNKSCTNRGKQKGGIKADFILYISAIDSRHCNASNTVAFASYCQLESKYNRPVGGYVNICPHSVSTKKSDIDPALATLKHEILHALGFSAGLFGFFLDANGNPLTERNPSTGKPPFNTKTNMYEASSRVVQNVKRSNWKIGNKRITRNIKMLITPKVLAEVRKHFNCSTLEGAELEDQGDIGTRLTHWEKRVFENEAMTGTYTQNSVFSKITFAFLEDTGWYIANYSMAEELRWGSNLGCDFVKKSCKSWMDSRREKNLSIQPFCDYIPANENVNTKYECNEQRDAVLLCNMVEYSHEIPTIYRNFDSYYHQNHSHAKNWLPRYSFSHLGGSVALADYCPFMQQVSWSMNNEIRDSRCIYEENSPDKSKNYILENYGSKSKCFSHSRSWLIYTNECTSRITVSKTIGCYQVIFYFLFKI</sequence>
<dbReference type="PANTHER" id="PTHR10942">
    <property type="entry name" value="LEISHMANOLYSIN-LIKE PEPTIDASE"/>
    <property type="match status" value="1"/>
</dbReference>
<dbReference type="STRING" id="10195.A0A3M7RCC6"/>
<organism evidence="12 13">
    <name type="scientific">Brachionus plicatilis</name>
    <name type="common">Marine rotifer</name>
    <name type="synonym">Brachionus muelleri</name>
    <dbReference type="NCBI Taxonomy" id="10195"/>
    <lineage>
        <taxon>Eukaryota</taxon>
        <taxon>Metazoa</taxon>
        <taxon>Spiralia</taxon>
        <taxon>Gnathifera</taxon>
        <taxon>Rotifera</taxon>
        <taxon>Eurotatoria</taxon>
        <taxon>Monogononta</taxon>
        <taxon>Pseudotrocha</taxon>
        <taxon>Ploima</taxon>
        <taxon>Brachionidae</taxon>
        <taxon>Brachionus</taxon>
    </lineage>
</organism>
<dbReference type="AlphaFoldDB" id="A0A3M7RCC6"/>
<dbReference type="GO" id="GO:0004222">
    <property type="term" value="F:metalloendopeptidase activity"/>
    <property type="evidence" value="ECO:0007669"/>
    <property type="project" value="UniProtKB-UniRule"/>
</dbReference>
<gene>
    <name evidence="12" type="ORF">BpHYR1_011244</name>
</gene>
<evidence type="ECO:0000256" key="11">
    <source>
        <dbReference type="SAM" id="Phobius"/>
    </source>
</evidence>
<keyword evidence="3 9" id="KW-0479">Metal-binding</keyword>
<dbReference type="InterPro" id="IPR001577">
    <property type="entry name" value="Peptidase_M8"/>
</dbReference>
<evidence type="ECO:0000313" key="13">
    <source>
        <dbReference type="Proteomes" id="UP000276133"/>
    </source>
</evidence>
<keyword evidence="5 9" id="KW-0862">Zinc</keyword>
<dbReference type="GO" id="GO:0046872">
    <property type="term" value="F:metal ion binding"/>
    <property type="evidence" value="ECO:0007669"/>
    <property type="project" value="UniProtKB-KW"/>
</dbReference>
<feature type="binding site" evidence="9">
    <location>
        <position position="289"/>
    </location>
    <ligand>
        <name>Zn(2+)</name>
        <dbReference type="ChEBI" id="CHEBI:29105"/>
        <note>catalytic</note>
    </ligand>
</feature>
<dbReference type="Gene3D" id="2.10.55.10">
    <property type="entry name" value="Leishmanolysin domain 3"/>
    <property type="match status" value="1"/>
</dbReference>
<evidence type="ECO:0000256" key="8">
    <source>
        <dbReference type="PIRSR" id="PIRSR601577-1"/>
    </source>
</evidence>
<dbReference type="EC" id="3.4.24.-" evidence="10"/>
<accession>A0A3M7RCC6</accession>
<keyword evidence="11" id="KW-0812">Transmembrane</keyword>
<dbReference type="GO" id="GO:0007155">
    <property type="term" value="P:cell adhesion"/>
    <property type="evidence" value="ECO:0007669"/>
    <property type="project" value="InterPro"/>
</dbReference>
<keyword evidence="11" id="KW-0472">Membrane</keyword>
<dbReference type="GO" id="GO:0016020">
    <property type="term" value="C:membrane"/>
    <property type="evidence" value="ECO:0007669"/>
    <property type="project" value="InterPro"/>
</dbReference>
<keyword evidence="2 10" id="KW-0645">Protease</keyword>
<dbReference type="Pfam" id="PF01457">
    <property type="entry name" value="Peptidase_M8"/>
    <property type="match status" value="1"/>
</dbReference>
<keyword evidence="6 9" id="KW-0482">Metalloprotease</keyword>
<keyword evidence="4 10" id="KW-0378">Hydrolase</keyword>
<dbReference type="Proteomes" id="UP000276133">
    <property type="component" value="Unassembled WGS sequence"/>
</dbReference>
<dbReference type="PANTHER" id="PTHR10942:SF0">
    <property type="entry name" value="LEISHMANOLYSIN-LIKE PEPTIDASE"/>
    <property type="match status" value="1"/>
</dbReference>
<feature type="binding site" evidence="9">
    <location>
        <position position="392"/>
    </location>
    <ligand>
        <name>Zn(2+)</name>
        <dbReference type="ChEBI" id="CHEBI:29105"/>
        <note>catalytic</note>
    </ligand>
</feature>
<keyword evidence="13" id="KW-1185">Reference proteome</keyword>
<feature type="binding site" evidence="9">
    <location>
        <position position="285"/>
    </location>
    <ligand>
        <name>Zn(2+)</name>
        <dbReference type="ChEBI" id="CHEBI:29105"/>
        <note>catalytic</note>
    </ligand>
</feature>
<dbReference type="EMBL" id="REGN01003717">
    <property type="protein sequence ID" value="RNA21167.1"/>
    <property type="molecule type" value="Genomic_DNA"/>
</dbReference>
<protein>
    <recommendedName>
        <fullName evidence="7 10">Leishmanolysin-like peptidase</fullName>
        <ecNumber evidence="10">3.4.24.-</ecNumber>
    </recommendedName>
</protein>
<dbReference type="GO" id="GO:0005737">
    <property type="term" value="C:cytoplasm"/>
    <property type="evidence" value="ECO:0007669"/>
    <property type="project" value="TreeGrafter"/>
</dbReference>
<comment type="caution">
    <text evidence="12">The sequence shown here is derived from an EMBL/GenBank/DDBJ whole genome shotgun (WGS) entry which is preliminary data.</text>
</comment>
<comment type="cofactor">
    <cofactor evidence="9 10">
        <name>Zn(2+)</name>
        <dbReference type="ChEBI" id="CHEBI:29105"/>
    </cofactor>
    <text evidence="9 10">Binds 1 zinc ion per subunit.</text>
</comment>
<evidence type="ECO:0000256" key="2">
    <source>
        <dbReference type="ARBA" id="ARBA00022670"/>
    </source>
</evidence>
<reference evidence="12 13" key="1">
    <citation type="journal article" date="2018" name="Sci. Rep.">
        <title>Genomic signatures of local adaptation to the degree of environmental predictability in rotifers.</title>
        <authorList>
            <person name="Franch-Gras L."/>
            <person name="Hahn C."/>
            <person name="Garcia-Roger E.M."/>
            <person name="Carmona M.J."/>
            <person name="Serra M."/>
            <person name="Gomez A."/>
        </authorList>
    </citation>
    <scope>NUCLEOTIDE SEQUENCE [LARGE SCALE GENOMIC DNA]</scope>
    <source>
        <strain evidence="12">HYR1</strain>
    </source>
</reference>
<dbReference type="OrthoDB" id="527990at2759"/>
<evidence type="ECO:0000256" key="9">
    <source>
        <dbReference type="PIRSR" id="PIRSR601577-2"/>
    </source>
</evidence>
<evidence type="ECO:0000313" key="12">
    <source>
        <dbReference type="EMBL" id="RNA21167.1"/>
    </source>
</evidence>
<evidence type="ECO:0000256" key="3">
    <source>
        <dbReference type="ARBA" id="ARBA00022723"/>
    </source>
</evidence>
<feature type="active site" evidence="8">
    <location>
        <position position="286"/>
    </location>
</feature>